<dbReference type="AlphaFoldDB" id="A0A0E4FQL2"/>
<evidence type="ECO:0000313" key="1">
    <source>
        <dbReference type="EMBL" id="BAR53643.1"/>
    </source>
</evidence>
<evidence type="ECO:0000313" key="2">
    <source>
        <dbReference type="Proteomes" id="UP000063308"/>
    </source>
</evidence>
<proteinExistence type="predicted"/>
<reference evidence="1 2" key="1">
    <citation type="submission" date="2014-11" db="EMBL/GenBank/DDBJ databases">
        <title>Symbiosis island explosion on the genome of extra-slow-growing strains of soybean bradyrhizobia with massive insertion sequences.</title>
        <authorList>
            <person name="Iida T."/>
            <person name="Minamisawa K."/>
        </authorList>
    </citation>
    <scope>NUCLEOTIDE SEQUENCE [LARGE SCALE GENOMIC DNA]</scope>
    <source>
        <strain evidence="1 2">NK6</strain>
    </source>
</reference>
<accession>A0A0E4FQL2</accession>
<organism evidence="1 2">
    <name type="scientific">Bradyrhizobium diazoefficiens</name>
    <dbReference type="NCBI Taxonomy" id="1355477"/>
    <lineage>
        <taxon>Bacteria</taxon>
        <taxon>Pseudomonadati</taxon>
        <taxon>Pseudomonadota</taxon>
        <taxon>Alphaproteobacteria</taxon>
        <taxon>Hyphomicrobiales</taxon>
        <taxon>Nitrobacteraceae</taxon>
        <taxon>Bradyrhizobium</taxon>
    </lineage>
</organism>
<name>A0A0E4FQL2_9BRAD</name>
<dbReference type="EMBL" id="AP014685">
    <property type="protein sequence ID" value="BAR53643.1"/>
    <property type="molecule type" value="Genomic_DNA"/>
</dbReference>
<gene>
    <name evidence="1" type="ORF">NK6_458</name>
</gene>
<sequence>MTTEIINLTGTIGHWLNLLVARQIAAQAAKLPH</sequence>
<dbReference type="Proteomes" id="UP000063308">
    <property type="component" value="Chromosome"/>
</dbReference>
<protein>
    <submittedName>
        <fullName evidence="1">Uncharacterized protein</fullName>
    </submittedName>
</protein>